<sequence>MPVVLLLAAVAVVAATVVLASGRGGELREPLADRPPTGLPEDRPLTGTDAAMLRLPKGVFGYDIAVTDEALGKLAYALMRRENEVAELRRQLSGAGVYGPGEGLSASWLKKPEEPGADDADRPWRSEGPPEGRERPREQDEEDLG</sequence>
<proteinExistence type="predicted"/>
<accession>A0ABN3U1U4</accession>
<evidence type="ECO:0000313" key="3">
    <source>
        <dbReference type="Proteomes" id="UP001501842"/>
    </source>
</evidence>
<evidence type="ECO:0008006" key="4">
    <source>
        <dbReference type="Google" id="ProtNLM"/>
    </source>
</evidence>
<dbReference type="EMBL" id="BAAATZ010000006">
    <property type="protein sequence ID" value="GAA2722708.1"/>
    <property type="molecule type" value="Genomic_DNA"/>
</dbReference>
<feature type="region of interest" description="Disordered" evidence="1">
    <location>
        <begin position="95"/>
        <end position="145"/>
    </location>
</feature>
<dbReference type="Proteomes" id="UP001501842">
    <property type="component" value="Unassembled WGS sequence"/>
</dbReference>
<evidence type="ECO:0000256" key="1">
    <source>
        <dbReference type="SAM" id="MobiDB-lite"/>
    </source>
</evidence>
<evidence type="ECO:0000313" key="2">
    <source>
        <dbReference type="EMBL" id="GAA2722708.1"/>
    </source>
</evidence>
<organism evidence="2 3">
    <name type="scientific">Actinocorallia aurantiaca</name>
    <dbReference type="NCBI Taxonomy" id="46204"/>
    <lineage>
        <taxon>Bacteria</taxon>
        <taxon>Bacillati</taxon>
        <taxon>Actinomycetota</taxon>
        <taxon>Actinomycetes</taxon>
        <taxon>Streptosporangiales</taxon>
        <taxon>Thermomonosporaceae</taxon>
        <taxon>Actinocorallia</taxon>
    </lineage>
</organism>
<name>A0ABN3U1U4_9ACTN</name>
<feature type="compositionally biased region" description="Basic and acidic residues" evidence="1">
    <location>
        <begin position="110"/>
        <end position="138"/>
    </location>
</feature>
<feature type="region of interest" description="Disordered" evidence="1">
    <location>
        <begin position="26"/>
        <end position="46"/>
    </location>
</feature>
<protein>
    <recommendedName>
        <fullName evidence="4">DivIVA domain-containing protein</fullName>
    </recommendedName>
</protein>
<dbReference type="RefSeq" id="WP_344449590.1">
    <property type="nucleotide sequence ID" value="NZ_BAAATZ010000006.1"/>
</dbReference>
<comment type="caution">
    <text evidence="2">The sequence shown here is derived from an EMBL/GenBank/DDBJ whole genome shotgun (WGS) entry which is preliminary data.</text>
</comment>
<gene>
    <name evidence="2" type="ORF">GCM10010439_16120</name>
</gene>
<keyword evidence="3" id="KW-1185">Reference proteome</keyword>
<reference evidence="2 3" key="1">
    <citation type="journal article" date="2019" name="Int. J. Syst. Evol. Microbiol.">
        <title>The Global Catalogue of Microorganisms (GCM) 10K type strain sequencing project: providing services to taxonomists for standard genome sequencing and annotation.</title>
        <authorList>
            <consortium name="The Broad Institute Genomics Platform"/>
            <consortium name="The Broad Institute Genome Sequencing Center for Infectious Disease"/>
            <person name="Wu L."/>
            <person name="Ma J."/>
        </authorList>
    </citation>
    <scope>NUCLEOTIDE SEQUENCE [LARGE SCALE GENOMIC DNA]</scope>
    <source>
        <strain evidence="2 3">JCM 8201</strain>
    </source>
</reference>